<sequence length="75" mass="8647">MGKTFQKIYQSINRQYHHPQSIILYIGFLKESKIIGAMSLAIDKVQLDKCSNNRFKMAKKHMSALSLSFLISERA</sequence>
<keyword evidence="2" id="KW-1185">Reference proteome</keyword>
<dbReference type="RefSeq" id="WP_354189445.1">
    <property type="nucleotide sequence ID" value="NZ_JBEPLI010000005.1"/>
</dbReference>
<protein>
    <submittedName>
        <fullName evidence="1">Uncharacterized protein</fullName>
    </submittedName>
</protein>
<comment type="caution">
    <text evidence="1">The sequence shown here is derived from an EMBL/GenBank/DDBJ whole genome shotgun (WGS) entry which is preliminary data.</text>
</comment>
<organism evidence="1 2">
    <name type="scientific">Bartonella silvatica</name>
    <dbReference type="NCBI Taxonomy" id="357760"/>
    <lineage>
        <taxon>Bacteria</taxon>
        <taxon>Pseudomonadati</taxon>
        <taxon>Pseudomonadota</taxon>
        <taxon>Alphaproteobacteria</taxon>
        <taxon>Hyphomicrobiales</taxon>
        <taxon>Bartonellaceae</taxon>
        <taxon>Bartonella</taxon>
    </lineage>
</organism>
<accession>A0ABV2HGL9</accession>
<gene>
    <name evidence="1" type="ORF">ABID23_000779</name>
</gene>
<dbReference type="Proteomes" id="UP001549086">
    <property type="component" value="Unassembled WGS sequence"/>
</dbReference>
<evidence type="ECO:0000313" key="1">
    <source>
        <dbReference type="EMBL" id="MET3589693.1"/>
    </source>
</evidence>
<name>A0ABV2HGL9_9HYPH</name>
<reference evidence="1 2" key="1">
    <citation type="submission" date="2024-06" db="EMBL/GenBank/DDBJ databases">
        <title>Genomic Encyclopedia of Type Strains, Phase IV (KMG-IV): sequencing the most valuable type-strain genomes for metagenomic binning, comparative biology and taxonomic classification.</title>
        <authorList>
            <person name="Goeker M."/>
        </authorList>
    </citation>
    <scope>NUCLEOTIDE SEQUENCE [LARGE SCALE GENOMIC DNA]</scope>
    <source>
        <strain evidence="1 2">DSM 23649</strain>
    </source>
</reference>
<proteinExistence type="predicted"/>
<evidence type="ECO:0000313" key="2">
    <source>
        <dbReference type="Proteomes" id="UP001549086"/>
    </source>
</evidence>
<dbReference type="EMBL" id="JBEPLI010000005">
    <property type="protein sequence ID" value="MET3589693.1"/>
    <property type="molecule type" value="Genomic_DNA"/>
</dbReference>